<dbReference type="Pfam" id="PF03372">
    <property type="entry name" value="Exo_endo_phos"/>
    <property type="match status" value="1"/>
</dbReference>
<dbReference type="InterPro" id="IPR005135">
    <property type="entry name" value="Endo/exonuclease/phosphatase"/>
</dbReference>
<comment type="caution">
    <text evidence="4">The sequence shown here is derived from an EMBL/GenBank/DDBJ whole genome shotgun (WGS) entry which is preliminary data.</text>
</comment>
<evidence type="ECO:0000313" key="4">
    <source>
        <dbReference type="EMBL" id="KAF7831784.1"/>
    </source>
</evidence>
<name>A0A834WSX3_9FABA</name>
<feature type="region of interest" description="Disordered" evidence="1">
    <location>
        <begin position="289"/>
        <end position="316"/>
    </location>
</feature>
<dbReference type="PANTHER" id="PTHR31286">
    <property type="entry name" value="GLYCINE-RICH CELL WALL STRUCTURAL PROTEIN 1.8-LIKE"/>
    <property type="match status" value="1"/>
</dbReference>
<sequence length="830" mass="93578">MDRMERARNGKSTEESDQMDRSSKNVKVGDLNRPPTNEKDVVMGEQGFVSFRDKLLGMPNGGVLDEEANEAWAAISDDGEDERLSSGSEDSELLTFSQEEYESWCQPWRLTLLVRLMGRNMGVSFMCNRLEKLWGRNGGVQVTDLDNGYFACSFNDQEDYLYAFQGGPWMIADHYLIVQRWRPNFDPFNENEVTRIAVWVRIPNLPLEFYNVEIKGKKYNVEYEAEQAAMQEQCDKGTVGGTSEMPSIGGQASPEQEAVAVAAVAVNDEDADNGNSRVFGPWMKAKRTNKRNVGIQKRGDSGENQGNGKGVAGGQQVAKANQSQFSILRDADKILEENINDRDVVKVAAGSHQNMLAIVPREAVKEQIERPNVIVKGKNTIGPHNVHGSTREIMSASGIQIGGVTDLNVQVKSFTNITGPSKILNKGRKEPPDPAPPNDFMDLEPRQSGVQASNIIRKLGFQDHAVVEASGYAGGIWCLWDSSKLQVELNVRRELWENLKLMNLQITDPWLIGGDFNAFMYNHEKHGGSLNGSKPDPGFKDLFDEAFLVDLGFSGNEYTWWRDSVAIRLDRMICNEAWRHLFNEAGVVHLPNYKLDHNPLWLRLNPSKDMETKCDRPFRFLAPWVLHNDFSNVVQHAWSDGVSSSNALDTLIDAGLGGNQKDALWARVLRAKYRCGDDVLPQMKVSSNSSRLWRAVARNWKHVEDGLEWRLGDGKRTRFWLDVWVPNCGKLADLALGPLSQHYLHSVVGEYSTSWGGWDWSRFEFRVPMHVRNKIAAIWPPSNLSPSDQLAWKHTKDGSFSVKTAYQMMDGSLNSNTDILWRKVWRLQVP</sequence>
<dbReference type="PANTHER" id="PTHR31286:SF99">
    <property type="entry name" value="DUF4283 DOMAIN-CONTAINING PROTEIN"/>
    <property type="match status" value="1"/>
</dbReference>
<evidence type="ECO:0000313" key="5">
    <source>
        <dbReference type="Proteomes" id="UP000634136"/>
    </source>
</evidence>
<evidence type="ECO:0000259" key="3">
    <source>
        <dbReference type="Pfam" id="PF14111"/>
    </source>
</evidence>
<keyword evidence="5" id="KW-1185">Reference proteome</keyword>
<feature type="domain" description="DUF4283" evidence="3">
    <location>
        <begin position="108"/>
        <end position="187"/>
    </location>
</feature>
<evidence type="ECO:0008006" key="6">
    <source>
        <dbReference type="Google" id="ProtNLM"/>
    </source>
</evidence>
<accession>A0A834WSX3</accession>
<dbReference type="InterPro" id="IPR025558">
    <property type="entry name" value="DUF4283"/>
</dbReference>
<dbReference type="Proteomes" id="UP000634136">
    <property type="component" value="Unassembled WGS sequence"/>
</dbReference>
<dbReference type="InterPro" id="IPR036691">
    <property type="entry name" value="Endo/exonu/phosph_ase_sf"/>
</dbReference>
<evidence type="ECO:0000259" key="2">
    <source>
        <dbReference type="Pfam" id="PF03372"/>
    </source>
</evidence>
<protein>
    <recommendedName>
        <fullName evidence="6">DUF4283 domain-containing protein</fullName>
    </recommendedName>
</protein>
<feature type="compositionally biased region" description="Basic and acidic residues" evidence="1">
    <location>
        <begin position="1"/>
        <end position="23"/>
    </location>
</feature>
<gene>
    <name evidence="4" type="ORF">G2W53_014117</name>
</gene>
<dbReference type="AlphaFoldDB" id="A0A834WSX3"/>
<feature type="domain" description="Endonuclease/exonuclease/phosphatase" evidence="2">
    <location>
        <begin position="488"/>
        <end position="583"/>
    </location>
</feature>
<proteinExistence type="predicted"/>
<evidence type="ECO:0000256" key="1">
    <source>
        <dbReference type="SAM" id="MobiDB-lite"/>
    </source>
</evidence>
<reference evidence="4" key="1">
    <citation type="submission" date="2020-09" db="EMBL/GenBank/DDBJ databases">
        <title>Genome-Enabled Discovery of Anthraquinone Biosynthesis in Senna tora.</title>
        <authorList>
            <person name="Kang S.-H."/>
            <person name="Pandey R.P."/>
            <person name="Lee C.-M."/>
            <person name="Sim J.-S."/>
            <person name="Jeong J.-T."/>
            <person name="Choi B.-S."/>
            <person name="Jung M."/>
            <person name="Ginzburg D."/>
            <person name="Zhao K."/>
            <person name="Won S.Y."/>
            <person name="Oh T.-J."/>
            <person name="Yu Y."/>
            <person name="Kim N.-H."/>
            <person name="Lee O.R."/>
            <person name="Lee T.-H."/>
            <person name="Bashyal P."/>
            <person name="Kim T.-S."/>
            <person name="Lee W.-H."/>
            <person name="Kawkins C."/>
            <person name="Kim C.-K."/>
            <person name="Kim J.S."/>
            <person name="Ahn B.O."/>
            <person name="Rhee S.Y."/>
            <person name="Sohng J.K."/>
        </authorList>
    </citation>
    <scope>NUCLEOTIDE SEQUENCE</scope>
    <source>
        <tissue evidence="4">Leaf</tissue>
    </source>
</reference>
<dbReference type="SUPFAM" id="SSF56219">
    <property type="entry name" value="DNase I-like"/>
    <property type="match status" value="1"/>
</dbReference>
<organism evidence="4 5">
    <name type="scientific">Senna tora</name>
    <dbReference type="NCBI Taxonomy" id="362788"/>
    <lineage>
        <taxon>Eukaryota</taxon>
        <taxon>Viridiplantae</taxon>
        <taxon>Streptophyta</taxon>
        <taxon>Embryophyta</taxon>
        <taxon>Tracheophyta</taxon>
        <taxon>Spermatophyta</taxon>
        <taxon>Magnoliopsida</taxon>
        <taxon>eudicotyledons</taxon>
        <taxon>Gunneridae</taxon>
        <taxon>Pentapetalae</taxon>
        <taxon>rosids</taxon>
        <taxon>fabids</taxon>
        <taxon>Fabales</taxon>
        <taxon>Fabaceae</taxon>
        <taxon>Caesalpinioideae</taxon>
        <taxon>Cassia clade</taxon>
        <taxon>Senna</taxon>
    </lineage>
</organism>
<feature type="region of interest" description="Disordered" evidence="1">
    <location>
        <begin position="1"/>
        <end position="40"/>
    </location>
</feature>
<dbReference type="GO" id="GO:0003824">
    <property type="term" value="F:catalytic activity"/>
    <property type="evidence" value="ECO:0007669"/>
    <property type="project" value="InterPro"/>
</dbReference>
<dbReference type="Pfam" id="PF14111">
    <property type="entry name" value="DUF4283"/>
    <property type="match status" value="1"/>
</dbReference>
<dbReference type="EMBL" id="JAAIUW010000005">
    <property type="protein sequence ID" value="KAF7831784.1"/>
    <property type="molecule type" value="Genomic_DNA"/>
</dbReference>
<dbReference type="Gene3D" id="3.60.10.10">
    <property type="entry name" value="Endonuclease/exonuclease/phosphatase"/>
    <property type="match status" value="1"/>
</dbReference>
<dbReference type="InterPro" id="IPR040256">
    <property type="entry name" value="At4g02000-like"/>
</dbReference>